<name>A0ABU6H866_9BACI</name>
<keyword evidence="2" id="KW-1185">Reference proteome</keyword>
<evidence type="ECO:0000313" key="1">
    <source>
        <dbReference type="EMBL" id="MEC0487187.1"/>
    </source>
</evidence>
<organism evidence="1 2">
    <name type="scientific">Bacillus glycinifermentans</name>
    <dbReference type="NCBI Taxonomy" id="1664069"/>
    <lineage>
        <taxon>Bacteria</taxon>
        <taxon>Bacillati</taxon>
        <taxon>Bacillota</taxon>
        <taxon>Bacilli</taxon>
        <taxon>Bacillales</taxon>
        <taxon>Bacillaceae</taxon>
        <taxon>Bacillus</taxon>
    </lineage>
</organism>
<proteinExistence type="predicted"/>
<gene>
    <name evidence="1" type="ORF">P8828_20755</name>
</gene>
<dbReference type="RefSeq" id="WP_048355923.1">
    <property type="nucleotide sequence ID" value="NZ_JARRTL010000027.1"/>
</dbReference>
<dbReference type="Proteomes" id="UP001341297">
    <property type="component" value="Unassembled WGS sequence"/>
</dbReference>
<dbReference type="PROSITE" id="PS51257">
    <property type="entry name" value="PROKAR_LIPOPROTEIN"/>
    <property type="match status" value="1"/>
</dbReference>
<comment type="caution">
    <text evidence="1">The sequence shown here is derived from an EMBL/GenBank/DDBJ whole genome shotgun (WGS) entry which is preliminary data.</text>
</comment>
<reference evidence="1 2" key="1">
    <citation type="submission" date="2023-03" db="EMBL/GenBank/DDBJ databases">
        <title>Agriculturally important microbes genome sequencing.</title>
        <authorList>
            <person name="Dunlap C."/>
        </authorList>
    </citation>
    <scope>NUCLEOTIDE SEQUENCE [LARGE SCALE GENOMIC DNA]</scope>
    <source>
        <strain evidence="1 2">CBP-3203</strain>
    </source>
</reference>
<evidence type="ECO:0000313" key="2">
    <source>
        <dbReference type="Proteomes" id="UP001341297"/>
    </source>
</evidence>
<accession>A0ABU6H866</accession>
<evidence type="ECO:0008006" key="3">
    <source>
        <dbReference type="Google" id="ProtNLM"/>
    </source>
</evidence>
<protein>
    <recommendedName>
        <fullName evidence="3">DUF3221 domain-containing protein</fullName>
    </recommendedName>
</protein>
<sequence length="108" mass="12154">MLRKLMPFLFVGILLSGCGYKEGDTFIVKENITGGKSIEAYQEAVEEANKDGTLDVGGDIQSVFKGDKVMFLEENKDKGFVLVQYLDGAYEDEQVWIPEEVFKYAVEK</sequence>
<dbReference type="EMBL" id="JARRTL010000027">
    <property type="protein sequence ID" value="MEC0487187.1"/>
    <property type="molecule type" value="Genomic_DNA"/>
</dbReference>